<protein>
    <submittedName>
        <fullName evidence="2">Uncharacterized protein</fullName>
    </submittedName>
</protein>
<feature type="region of interest" description="Disordered" evidence="1">
    <location>
        <begin position="1"/>
        <end position="61"/>
    </location>
</feature>
<evidence type="ECO:0000256" key="1">
    <source>
        <dbReference type="SAM" id="MobiDB-lite"/>
    </source>
</evidence>
<dbReference type="EMBL" id="GBXM01063542">
    <property type="protein sequence ID" value="JAH45035.1"/>
    <property type="molecule type" value="Transcribed_RNA"/>
</dbReference>
<organism evidence="2">
    <name type="scientific">Anguilla anguilla</name>
    <name type="common">European freshwater eel</name>
    <name type="synonym">Muraena anguilla</name>
    <dbReference type="NCBI Taxonomy" id="7936"/>
    <lineage>
        <taxon>Eukaryota</taxon>
        <taxon>Metazoa</taxon>
        <taxon>Chordata</taxon>
        <taxon>Craniata</taxon>
        <taxon>Vertebrata</taxon>
        <taxon>Euteleostomi</taxon>
        <taxon>Actinopterygii</taxon>
        <taxon>Neopterygii</taxon>
        <taxon>Teleostei</taxon>
        <taxon>Anguilliformes</taxon>
        <taxon>Anguillidae</taxon>
        <taxon>Anguilla</taxon>
    </lineage>
</organism>
<sequence>MDIENTSGRNRPCRDFFSETSAGRRVRHHGDGERGSGPAPGRGHDRVPHGPAPSRPNQDGV</sequence>
<dbReference type="AlphaFoldDB" id="A0A0E9SWJ9"/>
<reference evidence="2" key="2">
    <citation type="journal article" date="2015" name="Fish Shellfish Immunol.">
        <title>Early steps in the European eel (Anguilla anguilla)-Vibrio vulnificus interaction in the gills: Role of the RtxA13 toxin.</title>
        <authorList>
            <person name="Callol A."/>
            <person name="Pajuelo D."/>
            <person name="Ebbesson L."/>
            <person name="Teles M."/>
            <person name="MacKenzie S."/>
            <person name="Amaro C."/>
        </authorList>
    </citation>
    <scope>NUCLEOTIDE SEQUENCE</scope>
</reference>
<proteinExistence type="predicted"/>
<evidence type="ECO:0000313" key="2">
    <source>
        <dbReference type="EMBL" id="JAH45035.1"/>
    </source>
</evidence>
<reference evidence="2" key="1">
    <citation type="submission" date="2014-11" db="EMBL/GenBank/DDBJ databases">
        <authorList>
            <person name="Amaro Gonzalez C."/>
        </authorList>
    </citation>
    <scope>NUCLEOTIDE SEQUENCE</scope>
</reference>
<name>A0A0E9SWJ9_ANGAN</name>
<accession>A0A0E9SWJ9</accession>